<name>A0AB39L2D5_9MICC</name>
<dbReference type="Pfam" id="PF06722">
    <property type="entry name" value="EryCIII-like_C"/>
    <property type="match status" value="1"/>
</dbReference>
<proteinExistence type="predicted"/>
<protein>
    <submittedName>
        <fullName evidence="2">Glycosyltransferase</fullName>
    </submittedName>
</protein>
<evidence type="ECO:0000313" key="2">
    <source>
        <dbReference type="EMBL" id="XDP45383.1"/>
    </source>
</evidence>
<dbReference type="GO" id="GO:0017000">
    <property type="term" value="P:antibiotic biosynthetic process"/>
    <property type="evidence" value="ECO:0007669"/>
    <property type="project" value="UniProtKB-ARBA"/>
</dbReference>
<dbReference type="GO" id="GO:0016758">
    <property type="term" value="F:hexosyltransferase activity"/>
    <property type="evidence" value="ECO:0007669"/>
    <property type="project" value="UniProtKB-ARBA"/>
</dbReference>
<dbReference type="KEGG" id="spue:AB5L97_19335"/>
<accession>A0AB39L2D5</accession>
<sequence length="407" mass="42786">MSTILAYTSPATGHLFPMTPLLLELRSRGHRVHVRTFAEHVETLRGLGLEAEPTDARIAAIWHQDFSARNPLEALSANAETFTQRAEFDGADAAASLRDVAPDAAIVDINAWGAAAAAQAWGGPWASFSPYVPPISSAGTPPFGPGLAPRGGPLGRIRDATLRSLIMGQLTKRYLGPINSVRAEHGLAPVDTVDQFFRSAPLMLVTTSEPFDYAHTDWLPQIRSIGALPWEPPSEVPAWVDEPGDPFALVTTSSEYQADEALARAAVAGLAEEPYRVVVTMPAGVADLGPLPPNVRIEQFVPHGPILARAAVAVTHGGMGATQKALGAGVPTVVVPWGRDQLEVGARVAHAHAGVRLSKGRLTPERLRDAVRRAAGMADGAGRVAAGYRAAGGAAAGADAVEELLRT</sequence>
<dbReference type="RefSeq" id="WP_369045924.1">
    <property type="nucleotide sequence ID" value="NZ_CP163302.1"/>
</dbReference>
<dbReference type="InterPro" id="IPR010610">
    <property type="entry name" value="EryCIII-like_C"/>
</dbReference>
<dbReference type="PANTHER" id="PTHR48050">
    <property type="entry name" value="STEROL 3-BETA-GLUCOSYLTRANSFERASE"/>
    <property type="match status" value="1"/>
</dbReference>
<dbReference type="InterPro" id="IPR050426">
    <property type="entry name" value="Glycosyltransferase_28"/>
</dbReference>
<dbReference type="CDD" id="cd03784">
    <property type="entry name" value="GT1_Gtf-like"/>
    <property type="match status" value="1"/>
</dbReference>
<organism evidence="2">
    <name type="scientific">Sinomonas puerhi</name>
    <dbReference type="NCBI Taxonomy" id="3238584"/>
    <lineage>
        <taxon>Bacteria</taxon>
        <taxon>Bacillati</taxon>
        <taxon>Actinomycetota</taxon>
        <taxon>Actinomycetes</taxon>
        <taxon>Micrococcales</taxon>
        <taxon>Micrococcaceae</taxon>
        <taxon>Sinomonas</taxon>
    </lineage>
</organism>
<dbReference type="EMBL" id="CP163302">
    <property type="protein sequence ID" value="XDP45383.1"/>
    <property type="molecule type" value="Genomic_DNA"/>
</dbReference>
<reference evidence="2" key="1">
    <citation type="submission" date="2024-07" db="EMBL/GenBank/DDBJ databases">
        <authorList>
            <person name="fu j."/>
        </authorList>
    </citation>
    <scope>NUCLEOTIDE SEQUENCE</scope>
    <source>
        <strain evidence="2">P10A9</strain>
    </source>
</reference>
<dbReference type="AlphaFoldDB" id="A0AB39L2D5"/>
<dbReference type="SUPFAM" id="SSF53756">
    <property type="entry name" value="UDP-Glycosyltransferase/glycogen phosphorylase"/>
    <property type="match status" value="1"/>
</dbReference>
<dbReference type="Gene3D" id="3.40.50.2000">
    <property type="entry name" value="Glycogen Phosphorylase B"/>
    <property type="match status" value="2"/>
</dbReference>
<gene>
    <name evidence="2" type="ORF">AB5L97_19335</name>
</gene>
<evidence type="ECO:0000259" key="1">
    <source>
        <dbReference type="Pfam" id="PF06722"/>
    </source>
</evidence>
<feature type="domain" description="Erythromycin biosynthesis protein CIII-like C-terminal" evidence="1">
    <location>
        <begin position="276"/>
        <end position="376"/>
    </location>
</feature>
<dbReference type="PANTHER" id="PTHR48050:SF13">
    <property type="entry name" value="STEROL 3-BETA-GLUCOSYLTRANSFERASE UGT80A2"/>
    <property type="match status" value="1"/>
</dbReference>
<dbReference type="GO" id="GO:0008194">
    <property type="term" value="F:UDP-glycosyltransferase activity"/>
    <property type="evidence" value="ECO:0007669"/>
    <property type="project" value="InterPro"/>
</dbReference>
<dbReference type="InterPro" id="IPR002213">
    <property type="entry name" value="UDP_glucos_trans"/>
</dbReference>